<dbReference type="AlphaFoldDB" id="A0A8C6NT61"/>
<gene>
    <name evidence="3" type="primary">MYL2</name>
</gene>
<reference evidence="3" key="3">
    <citation type="submission" date="2025-09" db="UniProtKB">
        <authorList>
            <consortium name="Ensembl"/>
        </authorList>
    </citation>
    <scope>IDENTIFICATION</scope>
</reference>
<evidence type="ECO:0000313" key="4">
    <source>
        <dbReference type="Proteomes" id="UP000694548"/>
    </source>
</evidence>
<reference evidence="3" key="2">
    <citation type="submission" date="2025-08" db="UniProtKB">
        <authorList>
            <consortium name="Ensembl"/>
        </authorList>
    </citation>
    <scope>IDENTIFICATION</scope>
</reference>
<protein>
    <submittedName>
        <fullName evidence="3">Myosin light chain 2</fullName>
    </submittedName>
</protein>
<dbReference type="GeneTree" id="ENSGT00940000155578"/>
<dbReference type="InterPro" id="IPR011992">
    <property type="entry name" value="EF-hand-dom_pair"/>
</dbReference>
<dbReference type="SUPFAM" id="SSF47473">
    <property type="entry name" value="EF-hand"/>
    <property type="match status" value="1"/>
</dbReference>
<dbReference type="Ensembl" id="ENSNFUT00015025079.1">
    <property type="protein sequence ID" value="ENSNFUP00015023986.1"/>
    <property type="gene ID" value="ENSNFUG00015011576.1"/>
</dbReference>
<organism evidence="3 4">
    <name type="scientific">Nothobranchius furzeri</name>
    <name type="common">Turquoise killifish</name>
    <dbReference type="NCBI Taxonomy" id="105023"/>
    <lineage>
        <taxon>Eukaryota</taxon>
        <taxon>Metazoa</taxon>
        <taxon>Chordata</taxon>
        <taxon>Craniata</taxon>
        <taxon>Vertebrata</taxon>
        <taxon>Euteleostomi</taxon>
        <taxon>Actinopterygii</taxon>
        <taxon>Neopterygii</taxon>
        <taxon>Teleostei</taxon>
        <taxon>Neoteleostei</taxon>
        <taxon>Acanthomorphata</taxon>
        <taxon>Ovalentaria</taxon>
        <taxon>Atherinomorphae</taxon>
        <taxon>Cyprinodontiformes</taxon>
        <taxon>Nothobranchiidae</taxon>
        <taxon>Nothobranchius</taxon>
    </lineage>
</organism>
<dbReference type="FunFam" id="1.10.238.10:FF:000010">
    <property type="entry name" value="Myosin regulatory light chain 2, atrial isoform"/>
    <property type="match status" value="1"/>
</dbReference>
<name>A0A8C6NT61_NOTFU</name>
<dbReference type="Proteomes" id="UP000694548">
    <property type="component" value="Chromosome sgr10"/>
</dbReference>
<dbReference type="Gene3D" id="1.10.238.10">
    <property type="entry name" value="EF-hand"/>
    <property type="match status" value="1"/>
</dbReference>
<dbReference type="PANTHER" id="PTHR23049">
    <property type="entry name" value="MYOSIN REGULATORY LIGHT CHAIN 2"/>
    <property type="match status" value="1"/>
</dbReference>
<dbReference type="InterPro" id="IPR050403">
    <property type="entry name" value="Myosin_RLC"/>
</dbReference>
<feature type="domain" description="EF-hand" evidence="2">
    <location>
        <begin position="70"/>
        <end position="105"/>
    </location>
</feature>
<reference evidence="3" key="1">
    <citation type="submission" date="2014-08" db="EMBL/GenBank/DDBJ databases">
        <authorList>
            <person name="Senf B."/>
            <person name="Petzold A."/>
            <person name="Downie B.R."/>
            <person name="Koch P."/>
            <person name="Platzer M."/>
        </authorList>
    </citation>
    <scope>NUCLEOTIDE SEQUENCE [LARGE SCALE GENOMIC DNA]</scope>
    <source>
        <strain evidence="3">GRZ</strain>
    </source>
</reference>
<sequence length="144" mass="16486">MRTAEGANSNVFSMFEQAQIQEFKEVRCDELLRRLNVKQEEIDEMLNEAPGPINFTVFLTMFGEKLKGADPEETILNAFKVFDPEGKGVLKKDYVTQMLTTQADRFSAEEMEQMFTAFPPDVAGNLDYKNLVHIITHGEEKDQE</sequence>
<evidence type="ECO:0000259" key="2">
    <source>
        <dbReference type="PROSITE" id="PS50222"/>
    </source>
</evidence>
<keyword evidence="4" id="KW-1185">Reference proteome</keyword>
<proteinExistence type="predicted"/>
<keyword evidence="1" id="KW-0677">Repeat</keyword>
<evidence type="ECO:0000313" key="3">
    <source>
        <dbReference type="Ensembl" id="ENSNFUP00015023986.1"/>
    </source>
</evidence>
<dbReference type="GO" id="GO:0005509">
    <property type="term" value="F:calcium ion binding"/>
    <property type="evidence" value="ECO:0007669"/>
    <property type="project" value="InterPro"/>
</dbReference>
<dbReference type="PROSITE" id="PS50222">
    <property type="entry name" value="EF_HAND_2"/>
    <property type="match status" value="1"/>
</dbReference>
<dbReference type="InterPro" id="IPR002048">
    <property type="entry name" value="EF_hand_dom"/>
</dbReference>
<accession>A0A8C6NT61</accession>
<evidence type="ECO:0000256" key="1">
    <source>
        <dbReference type="ARBA" id="ARBA00022737"/>
    </source>
</evidence>